<name>A0A2D0NJ15_FLAN2</name>
<dbReference type="GO" id="GO:0042392">
    <property type="term" value="F:sphingosine-1-phosphate phosphatase activity"/>
    <property type="evidence" value="ECO:0007669"/>
    <property type="project" value="TreeGrafter"/>
</dbReference>
<organism evidence="3 4">
    <name type="scientific">Flavilitoribacter nigricans (strain ATCC 23147 / DSM 23189 / NBRC 102662 / NCIMB 1420 / SS-2)</name>
    <name type="common">Lewinella nigricans</name>
    <dbReference type="NCBI Taxonomy" id="1122177"/>
    <lineage>
        <taxon>Bacteria</taxon>
        <taxon>Pseudomonadati</taxon>
        <taxon>Bacteroidota</taxon>
        <taxon>Saprospiria</taxon>
        <taxon>Saprospirales</taxon>
        <taxon>Lewinellaceae</taxon>
        <taxon>Flavilitoribacter</taxon>
    </lineage>
</organism>
<proteinExistence type="predicted"/>
<evidence type="ECO:0000259" key="2">
    <source>
        <dbReference type="SMART" id="SM00014"/>
    </source>
</evidence>
<dbReference type="SUPFAM" id="SSF48317">
    <property type="entry name" value="Acid phosphatase/Vanadium-dependent haloperoxidase"/>
    <property type="match status" value="1"/>
</dbReference>
<dbReference type="PANTHER" id="PTHR14969">
    <property type="entry name" value="SPHINGOSINE-1-PHOSPHATE PHOSPHOHYDROLASE"/>
    <property type="match status" value="1"/>
</dbReference>
<feature type="transmembrane region" description="Helical" evidence="1">
    <location>
        <begin position="59"/>
        <end position="79"/>
    </location>
</feature>
<sequence>MLDTLIEWDQWLFHIINYDWHNGFMDAIMPYWREKRIWIPLYLIIGGFALYRYRLKGLYFILAAALTIAIADPVSSQLIKKNVQRDRPCREASLQKEVKLLIHCGGGYSFTSSHATNHFAIGVFLFLTIGRLFRSWRWLFLLWAASIAFGQVYVGVHYPLDVIAGGLVGALIGWLVYLLYKNLKSLRVNEFWSAGQAENIA</sequence>
<dbReference type="SMART" id="SM00014">
    <property type="entry name" value="acidPPc"/>
    <property type="match status" value="1"/>
</dbReference>
<keyword evidence="1" id="KW-0472">Membrane</keyword>
<feature type="domain" description="Phosphatidic acid phosphatase type 2/haloperoxidase" evidence="2">
    <location>
        <begin position="60"/>
        <end position="177"/>
    </location>
</feature>
<evidence type="ECO:0000256" key="1">
    <source>
        <dbReference type="SAM" id="Phobius"/>
    </source>
</evidence>
<dbReference type="EMBL" id="PDUD01000001">
    <property type="protein sequence ID" value="PHN08495.1"/>
    <property type="molecule type" value="Genomic_DNA"/>
</dbReference>
<dbReference type="PANTHER" id="PTHR14969:SF13">
    <property type="entry name" value="AT30094P"/>
    <property type="match status" value="1"/>
</dbReference>
<reference evidence="3 4" key="1">
    <citation type="submission" date="2017-10" db="EMBL/GenBank/DDBJ databases">
        <title>The draft genome sequence of Lewinella nigricans NBRC 102662.</title>
        <authorList>
            <person name="Wang K."/>
        </authorList>
    </citation>
    <scope>NUCLEOTIDE SEQUENCE [LARGE SCALE GENOMIC DNA]</scope>
    <source>
        <strain evidence="3 4">NBRC 102662</strain>
    </source>
</reference>
<evidence type="ECO:0000313" key="4">
    <source>
        <dbReference type="Proteomes" id="UP000223913"/>
    </source>
</evidence>
<dbReference type="OrthoDB" id="9789113at2"/>
<evidence type="ECO:0000313" key="3">
    <source>
        <dbReference type="EMBL" id="PHN08495.1"/>
    </source>
</evidence>
<dbReference type="Gene3D" id="1.20.144.10">
    <property type="entry name" value="Phosphatidic acid phosphatase type 2/haloperoxidase"/>
    <property type="match status" value="1"/>
</dbReference>
<dbReference type="InterPro" id="IPR000326">
    <property type="entry name" value="PAP2/HPO"/>
</dbReference>
<dbReference type="Pfam" id="PF01569">
    <property type="entry name" value="PAP2"/>
    <property type="match status" value="1"/>
</dbReference>
<keyword evidence="1" id="KW-0812">Transmembrane</keyword>
<dbReference type="RefSeq" id="WP_099148087.1">
    <property type="nucleotide sequence ID" value="NZ_PDUD01000001.1"/>
</dbReference>
<dbReference type="AlphaFoldDB" id="A0A2D0NJ15"/>
<feature type="transmembrane region" description="Helical" evidence="1">
    <location>
        <begin position="37"/>
        <end position="53"/>
    </location>
</feature>
<gene>
    <name evidence="3" type="ORF">CRP01_00865</name>
</gene>
<dbReference type="Proteomes" id="UP000223913">
    <property type="component" value="Unassembled WGS sequence"/>
</dbReference>
<feature type="transmembrane region" description="Helical" evidence="1">
    <location>
        <begin position="162"/>
        <end position="180"/>
    </location>
</feature>
<dbReference type="InterPro" id="IPR036938">
    <property type="entry name" value="PAP2/HPO_sf"/>
</dbReference>
<comment type="caution">
    <text evidence="3">The sequence shown here is derived from an EMBL/GenBank/DDBJ whole genome shotgun (WGS) entry which is preliminary data.</text>
</comment>
<accession>A0A2D0NJ15</accession>
<feature type="transmembrane region" description="Helical" evidence="1">
    <location>
        <begin position="138"/>
        <end position="156"/>
    </location>
</feature>
<keyword evidence="4" id="KW-1185">Reference proteome</keyword>
<protein>
    <submittedName>
        <fullName evidence="3">Phosphatase PAP2 family protein</fullName>
    </submittedName>
</protein>
<keyword evidence="1" id="KW-1133">Transmembrane helix</keyword>